<reference evidence="1 2" key="1">
    <citation type="journal article" date="2016" name="Nat. Commun.">
        <title>Ectomycorrhizal ecology is imprinted in the genome of the dominant symbiotic fungus Cenococcum geophilum.</title>
        <authorList>
            <consortium name="DOE Joint Genome Institute"/>
            <person name="Peter M."/>
            <person name="Kohler A."/>
            <person name="Ohm R.A."/>
            <person name="Kuo A."/>
            <person name="Krutzmann J."/>
            <person name="Morin E."/>
            <person name="Arend M."/>
            <person name="Barry K.W."/>
            <person name="Binder M."/>
            <person name="Choi C."/>
            <person name="Clum A."/>
            <person name="Copeland A."/>
            <person name="Grisel N."/>
            <person name="Haridas S."/>
            <person name="Kipfer T."/>
            <person name="LaButti K."/>
            <person name="Lindquist E."/>
            <person name="Lipzen A."/>
            <person name="Maire R."/>
            <person name="Meier B."/>
            <person name="Mihaltcheva S."/>
            <person name="Molinier V."/>
            <person name="Murat C."/>
            <person name="Poggeler S."/>
            <person name="Quandt C.A."/>
            <person name="Sperisen C."/>
            <person name="Tritt A."/>
            <person name="Tisserant E."/>
            <person name="Crous P.W."/>
            <person name="Henrissat B."/>
            <person name="Nehls U."/>
            <person name="Egli S."/>
            <person name="Spatafora J.W."/>
            <person name="Grigoriev I.V."/>
            <person name="Martin F.M."/>
        </authorList>
    </citation>
    <scope>NUCLEOTIDE SEQUENCE [LARGE SCALE GENOMIC DNA]</scope>
    <source>
        <strain evidence="1 2">CBS 207.34</strain>
    </source>
</reference>
<sequence length="335" mass="36895">MIPVSIQYQAYVWNTTQRKTQYDLEDFLTVATTHFGAGYPSPLSGPQPMSGTFQIAASFCTPIVKNGNEKTIILATHGIGPARAHWNSPFMPNDYNFVQWAIEQGYSVFFYDRLGTGASQKISGFSNQINTAIAVLIGKPSKVALIGFSFGSYTVHSAIALTPEIADAVIPIGIRFNMTGINVNGLVRSFVPRITNLQNSALYGDLDNGYVTWVDKFAQIHNYFKEPNYDPDTIDFTEAAKQPFAITKFLTLLSGPQDTSKFNKPVLVITGDVDYIMCDGWCYGGIFDEPAKTIYWNAKPLSLVLQPGTSHNINFRKNATAAYKVITDFMGGNGL</sequence>
<organism evidence="1 2">
    <name type="scientific">Glonium stellatum</name>
    <dbReference type="NCBI Taxonomy" id="574774"/>
    <lineage>
        <taxon>Eukaryota</taxon>
        <taxon>Fungi</taxon>
        <taxon>Dikarya</taxon>
        <taxon>Ascomycota</taxon>
        <taxon>Pezizomycotina</taxon>
        <taxon>Dothideomycetes</taxon>
        <taxon>Pleosporomycetidae</taxon>
        <taxon>Gloniales</taxon>
        <taxon>Gloniaceae</taxon>
        <taxon>Glonium</taxon>
    </lineage>
</organism>
<dbReference type="SUPFAM" id="SSF53474">
    <property type="entry name" value="alpha/beta-Hydrolases"/>
    <property type="match status" value="1"/>
</dbReference>
<protein>
    <submittedName>
        <fullName evidence="1">Alpha/beta-hydrolase</fullName>
    </submittedName>
</protein>
<dbReference type="Gene3D" id="3.40.50.1820">
    <property type="entry name" value="alpha/beta hydrolase"/>
    <property type="match status" value="1"/>
</dbReference>
<evidence type="ECO:0000313" key="1">
    <source>
        <dbReference type="EMBL" id="OCL05256.1"/>
    </source>
</evidence>
<dbReference type="GO" id="GO:0016787">
    <property type="term" value="F:hydrolase activity"/>
    <property type="evidence" value="ECO:0007669"/>
    <property type="project" value="UniProtKB-KW"/>
</dbReference>
<dbReference type="EMBL" id="KV750330">
    <property type="protein sequence ID" value="OCL05256.1"/>
    <property type="molecule type" value="Genomic_DNA"/>
</dbReference>
<accession>A0A8E2EUV8</accession>
<dbReference type="Proteomes" id="UP000250140">
    <property type="component" value="Unassembled WGS sequence"/>
</dbReference>
<keyword evidence="1" id="KW-0378">Hydrolase</keyword>
<name>A0A8E2EUV8_9PEZI</name>
<dbReference type="InterPro" id="IPR029058">
    <property type="entry name" value="AB_hydrolase_fold"/>
</dbReference>
<dbReference type="OrthoDB" id="190201at2759"/>
<proteinExistence type="predicted"/>
<evidence type="ECO:0000313" key="2">
    <source>
        <dbReference type="Proteomes" id="UP000250140"/>
    </source>
</evidence>
<gene>
    <name evidence="1" type="ORF">AOQ84DRAFT_413943</name>
</gene>
<keyword evidence="2" id="KW-1185">Reference proteome</keyword>
<dbReference type="AlphaFoldDB" id="A0A8E2EUV8"/>